<feature type="domain" description="DUF753" evidence="7">
    <location>
        <begin position="335"/>
        <end position="398"/>
    </location>
</feature>
<keyword evidence="3" id="KW-0520">NAD</keyword>
<feature type="domain" description="D-isomer specific 2-hydroxyacid dehydrogenase catalytic" evidence="5">
    <location>
        <begin position="1576"/>
        <end position="1878"/>
    </location>
</feature>
<feature type="chain" id="PRO_5039949099" description="D-3-phosphoglycerate dehydrogenase" evidence="4">
    <location>
        <begin position="24"/>
        <end position="1901"/>
    </location>
</feature>
<dbReference type="SUPFAM" id="SSF52283">
    <property type="entry name" value="Formate/glycerate dehydrogenase catalytic domain-like"/>
    <property type="match status" value="1"/>
</dbReference>
<dbReference type="InterPro" id="IPR036291">
    <property type="entry name" value="NAD(P)-bd_dom_sf"/>
</dbReference>
<reference evidence="8" key="1">
    <citation type="submission" date="2021-03" db="EMBL/GenBank/DDBJ databases">
        <title>Chromosome level genome of the anhydrobiotic midge Polypedilum vanderplanki.</title>
        <authorList>
            <person name="Yoshida Y."/>
            <person name="Kikawada T."/>
            <person name="Gusev O."/>
        </authorList>
    </citation>
    <scope>NUCLEOTIDE SEQUENCE</scope>
    <source>
        <strain evidence="8">NIAS01</strain>
        <tissue evidence="8">Whole body or cell culture</tissue>
    </source>
</reference>
<evidence type="ECO:0000256" key="2">
    <source>
        <dbReference type="ARBA" id="ARBA00023002"/>
    </source>
</evidence>
<evidence type="ECO:0000259" key="7">
    <source>
        <dbReference type="Pfam" id="PF05444"/>
    </source>
</evidence>
<feature type="domain" description="DUF753" evidence="7">
    <location>
        <begin position="1482"/>
        <end position="1549"/>
    </location>
</feature>
<feature type="domain" description="DUF753" evidence="7">
    <location>
        <begin position="1401"/>
        <end position="1472"/>
    </location>
</feature>
<feature type="domain" description="DUF753" evidence="7">
    <location>
        <begin position="1171"/>
        <end position="1237"/>
    </location>
</feature>
<sequence length="1901" mass="208142">MCKNKYHILILIVILLSGYEVHSSTLCYTCDGDENCLQPISSTSTINCSSSCYIGINTNGKTVRGCSSDFSSTNLCSSSINSSALCFMCDQDYCNFAVYPTNRISCKTCIGLSCQNLLTLNEKICNNYKPVEACITIFNQENEAIYRDCYADAASGTQEFCDDSNNLECSKCQLSNCNVDIKRRGSKCFKCTGVECFDPSIADIVDCQSSCYVGINQVGQTVRDCSSSLLSCENNNLECRVCDEDFCNSIAFPIKERRSCISCRGDNCLSMTSWEQKFCEIYGNNEKCVTLFDSKNKIIEKGCLSTIVNVDFKNQSICDFDNCNIQNSIEENEVCISCNSETDSNCITNPLQSDLVACSTNQCYSRFQNNIVDRGCENSLTSSCTEPDCKICMGSRCNQNIIPSNRQSCHVCSGLDCLGDSQICLRSGIGGCLTIFNEDSKAIYRNCYSNVNDVVQSFCDDPTNLECTKCENSNCNIDMKRRGTKCFKCSGIECFTISSLSNTLNCQSGCFVGINEFGLTVRDCASSSLTCSENASYCQVCESDFCNGITFPIQNRRICLNCVGDDCLNNDESKYCEKFGTFENCVTVFDSTNKVYERGCSSSLSLPSANNTNRLMCNFDKCNTHKTMNEQFYCIGCNSENDKNCILNLRNTNSIACTTNECYSRVLENGIIERGCATGLTTTCSNENCLKCNQTLCNDVEVPKNRHSCYKCEGSSCANIVGRIETCLNQNTNSCVTIFGEGSLPVYRNCYSDVNEIVQSLCDDSGNIDCVKCNSKNCNILTSRAGTKCFKCSGLECFIPSLSNIIDCKSSCYLGVDKNGQTVRDCSSSSFACTEGSMDCLVCNEDFCNGITFPVINRRSCIRCIGNECQNSDNSMFCPIFNSAELCTTVFDSTNQIIERGCSSSLTSTSVNNTNKLSCNFDNCNTHKAINQIFYCISCDSDNDKKCITDPKQTATITCSTNECYSRLLTNGVVQRGCASILTSSCSNENCIKCNGTQCNSVNVPSSRQSCLKCSGNSCSLNNAIIETCLNHNNNNCITIFDQDSKPILRNCYSDVNEVVQSICDDENNLECTKCTSKNCNTVIKRRGTICLKCNGQECFNSVVGSNTIACQSSGCYVGLNSLGETVRGCASSFQNSSVICATNDTDSKACLICNDDFCNAITYPTKNRAQCHVCVGSQCAANEDNLSYCGRYQENCVTVFDNNEVIERGCLSSLINKRQCVLQANKCKSCGQNGCNNMTTLSSQVCINCNSQNDTNCVHNPSLAGIKFCSSSGCYTRLVDGNLIRGCKEDLQNFVCDSTTNCQSCSSNDKCNSGNYPDNRLSCVSCRNASECQKPTMKKCNLYKSNDKCVTIFDNYKLSMKGCLADQSITIQNQCASNSSTCISCSNNNCNTDVVRQDEACIVCSSDVDSNCAQKPNTLFAKKCFIVSDGQCFTRILNGVTIRGCKGDLSSAIISNCNGENCTLSTGQGTNKKIFPTKRLKCHHCNSQIDKNCSQPKTDKDEILPCKKYSGVEKCIIIKSSSGTVRGCEADFTENICNGQNCFTCNDKDVVIATFISQVHFKLFHYKMPVDIKTVLVCDAVDQSCIDLLKSNEISVDYKLKLPKEELLREVKNYDAVIVRSDTKITADVIASGVEEKLRVIGRAGVGVDNIDIDAATKHNVIVLNTPGGNSIAATELTCLLLAALGRPVCAANASMKEGRWDRKIYSGTELYGKTLAILGLGRIGREVGFRMKAWGMKIIGYDPITTHEQAAEYGIEKMELDEIWPLADYITLHVPLIPSTKNLISSDSLSKCKNGVKVVNVARGGVIDEEAIFKALESGKCGGAAFDVYEEEPPKKEITKKLIAHPKVVATPHLGASTKEAQIKVAVEVSEQFIALTGKSKEFTQYNGVVNREILKTYF</sequence>
<dbReference type="PANTHER" id="PTHR21721">
    <property type="entry name" value="GH09876P-RELATED"/>
    <property type="match status" value="1"/>
</dbReference>
<evidence type="ECO:0000256" key="3">
    <source>
        <dbReference type="ARBA" id="ARBA00023027"/>
    </source>
</evidence>
<feature type="domain" description="DUF753" evidence="7">
    <location>
        <begin position="1322"/>
        <end position="1392"/>
    </location>
</feature>
<dbReference type="PROSITE" id="PS00065">
    <property type="entry name" value="D_2_HYDROXYACID_DH_1"/>
    <property type="match status" value="1"/>
</dbReference>
<organism evidence="8 9">
    <name type="scientific">Polypedilum vanderplanki</name>
    <name type="common">Sleeping chironomid midge</name>
    <dbReference type="NCBI Taxonomy" id="319348"/>
    <lineage>
        <taxon>Eukaryota</taxon>
        <taxon>Metazoa</taxon>
        <taxon>Ecdysozoa</taxon>
        <taxon>Arthropoda</taxon>
        <taxon>Hexapoda</taxon>
        <taxon>Insecta</taxon>
        <taxon>Pterygota</taxon>
        <taxon>Neoptera</taxon>
        <taxon>Endopterygota</taxon>
        <taxon>Diptera</taxon>
        <taxon>Nematocera</taxon>
        <taxon>Chironomoidea</taxon>
        <taxon>Chironomidae</taxon>
        <taxon>Chironominae</taxon>
        <taxon>Polypedilum</taxon>
        <taxon>Polypedilum</taxon>
    </lineage>
</organism>
<dbReference type="SUPFAM" id="SSF51735">
    <property type="entry name" value="NAD(P)-binding Rossmann-fold domains"/>
    <property type="match status" value="1"/>
</dbReference>
<evidence type="ECO:0000313" key="9">
    <source>
        <dbReference type="Proteomes" id="UP001107558"/>
    </source>
</evidence>
<protein>
    <recommendedName>
        <fullName evidence="10">D-3-phosphoglycerate dehydrogenase</fullName>
    </recommendedName>
</protein>
<evidence type="ECO:0000259" key="6">
    <source>
        <dbReference type="Pfam" id="PF02826"/>
    </source>
</evidence>
<dbReference type="CDD" id="cd12173">
    <property type="entry name" value="PGDH_4"/>
    <property type="match status" value="1"/>
</dbReference>
<dbReference type="Pfam" id="PF00389">
    <property type="entry name" value="2-Hacid_dh"/>
    <property type="match status" value="1"/>
</dbReference>
<dbReference type="InterPro" id="IPR006140">
    <property type="entry name" value="D-isomer_DH_NAD-bd"/>
</dbReference>
<proteinExistence type="inferred from homology"/>
<evidence type="ECO:0008006" key="10">
    <source>
        <dbReference type="Google" id="ProtNLM"/>
    </source>
</evidence>
<keyword evidence="9" id="KW-1185">Reference proteome</keyword>
<evidence type="ECO:0000256" key="4">
    <source>
        <dbReference type="SAM" id="SignalP"/>
    </source>
</evidence>
<feature type="domain" description="DUF753" evidence="7">
    <location>
        <begin position="708"/>
        <end position="779"/>
    </location>
</feature>
<dbReference type="GO" id="GO:0051287">
    <property type="term" value="F:NAD binding"/>
    <property type="evidence" value="ECO:0007669"/>
    <property type="project" value="InterPro"/>
</dbReference>
<keyword evidence="4" id="KW-0732">Signal</keyword>
<dbReference type="GO" id="GO:0016616">
    <property type="term" value="F:oxidoreductase activity, acting on the CH-OH group of donors, NAD or NADP as acceptor"/>
    <property type="evidence" value="ECO:0007669"/>
    <property type="project" value="InterPro"/>
</dbReference>
<dbReference type="FunFam" id="3.40.50.720:FF:000021">
    <property type="entry name" value="D-3-phosphoglycerate dehydrogenase"/>
    <property type="match status" value="1"/>
</dbReference>
<evidence type="ECO:0000256" key="1">
    <source>
        <dbReference type="ARBA" id="ARBA00005854"/>
    </source>
</evidence>
<comment type="similarity">
    <text evidence="1">Belongs to the D-isomer specific 2-hydroxyacid dehydrogenase family.</text>
</comment>
<dbReference type="InterPro" id="IPR029752">
    <property type="entry name" value="D-isomer_DH_CS1"/>
</dbReference>
<feature type="domain" description="DUF753" evidence="7">
    <location>
        <begin position="1246"/>
        <end position="1313"/>
    </location>
</feature>
<feature type="domain" description="DUF753" evidence="7">
    <location>
        <begin position="936"/>
        <end position="1000"/>
    </location>
</feature>
<dbReference type="InterPro" id="IPR006139">
    <property type="entry name" value="D-isomer_2_OHA_DH_cat_dom"/>
</dbReference>
<dbReference type="EMBL" id="JADBJN010000001">
    <property type="protein sequence ID" value="KAG5682586.1"/>
    <property type="molecule type" value="Genomic_DNA"/>
</dbReference>
<dbReference type="Pfam" id="PF05444">
    <property type="entry name" value="DUF753"/>
    <property type="match status" value="10"/>
</dbReference>
<comment type="caution">
    <text evidence="8">The sequence shown here is derived from an EMBL/GenBank/DDBJ whole genome shotgun (WGS) entry which is preliminary data.</text>
</comment>
<feature type="domain" description="DUF753" evidence="7">
    <location>
        <begin position="1009"/>
        <end position="1081"/>
    </location>
</feature>
<accession>A0A9J6CK28</accession>
<dbReference type="Gene3D" id="3.40.50.720">
    <property type="entry name" value="NAD(P)-binding Rossmann-like Domain"/>
    <property type="match status" value="2"/>
</dbReference>
<keyword evidence="2" id="KW-0560">Oxidoreductase</keyword>
<feature type="domain" description="D-isomer specific 2-hydroxyacid dehydrogenase NAD-binding" evidence="6">
    <location>
        <begin position="1682"/>
        <end position="1857"/>
    </location>
</feature>
<dbReference type="OrthoDB" id="7730284at2759"/>
<dbReference type="Proteomes" id="UP001107558">
    <property type="component" value="Chromosome 1"/>
</dbReference>
<evidence type="ECO:0000259" key="5">
    <source>
        <dbReference type="Pfam" id="PF00389"/>
    </source>
</evidence>
<dbReference type="InterPro" id="IPR008472">
    <property type="entry name" value="DUF753"/>
</dbReference>
<feature type="domain" description="DUF753" evidence="7">
    <location>
        <begin position="27"/>
        <end position="95"/>
    </location>
</feature>
<gene>
    <name evidence="8" type="ORF">PVAND_011931</name>
</gene>
<feature type="signal peptide" evidence="4">
    <location>
        <begin position="1"/>
        <end position="23"/>
    </location>
</feature>
<dbReference type="Pfam" id="PF02826">
    <property type="entry name" value="2-Hacid_dh_C"/>
    <property type="match status" value="1"/>
</dbReference>
<evidence type="ECO:0000313" key="8">
    <source>
        <dbReference type="EMBL" id="KAG5682586.1"/>
    </source>
</evidence>
<name>A0A9J6CK28_POLVA</name>